<comment type="caution">
    <text evidence="2">The sequence shown here is derived from an EMBL/GenBank/DDBJ whole genome shotgun (WGS) entry which is preliminary data.</text>
</comment>
<reference evidence="2 3" key="1">
    <citation type="submission" date="2019-06" db="EMBL/GenBank/DDBJ databases">
        <title>Sequencing the genomes of 1000 actinobacteria strains.</title>
        <authorList>
            <person name="Klenk H.-P."/>
        </authorList>
    </citation>
    <scope>NUCLEOTIDE SEQUENCE [LARGE SCALE GENOMIC DNA]</scope>
    <source>
        <strain evidence="2 3">DSM 25218</strain>
    </source>
</reference>
<feature type="compositionally biased region" description="Basic and acidic residues" evidence="1">
    <location>
        <begin position="22"/>
        <end position="34"/>
    </location>
</feature>
<dbReference type="Proteomes" id="UP000320209">
    <property type="component" value="Unassembled WGS sequence"/>
</dbReference>
<accession>A0A543A817</accession>
<evidence type="ECO:0000313" key="2">
    <source>
        <dbReference type="EMBL" id="TQL68727.1"/>
    </source>
</evidence>
<dbReference type="EMBL" id="VFOV01000001">
    <property type="protein sequence ID" value="TQL68727.1"/>
    <property type="molecule type" value="Genomic_DNA"/>
</dbReference>
<keyword evidence="3" id="KW-1185">Reference proteome</keyword>
<gene>
    <name evidence="2" type="ORF">FB381_2624</name>
</gene>
<organism evidence="2 3">
    <name type="scientific">Nocardioides albertanoniae</name>
    <dbReference type="NCBI Taxonomy" id="1175486"/>
    <lineage>
        <taxon>Bacteria</taxon>
        <taxon>Bacillati</taxon>
        <taxon>Actinomycetota</taxon>
        <taxon>Actinomycetes</taxon>
        <taxon>Propionibacteriales</taxon>
        <taxon>Nocardioidaceae</taxon>
        <taxon>Nocardioides</taxon>
    </lineage>
</organism>
<sequence>MGKLLKSTVVASIVSKIAAEARKPENQRKAKEAASKAYDQFQKRRRTR</sequence>
<protein>
    <submittedName>
        <fullName evidence="2">Uncharacterized protein</fullName>
    </submittedName>
</protein>
<name>A0A543A817_9ACTN</name>
<proteinExistence type="predicted"/>
<dbReference type="RefSeq" id="WP_170225146.1">
    <property type="nucleotide sequence ID" value="NZ_VFOV01000001.1"/>
</dbReference>
<feature type="region of interest" description="Disordered" evidence="1">
    <location>
        <begin position="22"/>
        <end position="48"/>
    </location>
</feature>
<dbReference type="AlphaFoldDB" id="A0A543A817"/>
<evidence type="ECO:0000313" key="3">
    <source>
        <dbReference type="Proteomes" id="UP000320209"/>
    </source>
</evidence>
<evidence type="ECO:0000256" key="1">
    <source>
        <dbReference type="SAM" id="MobiDB-lite"/>
    </source>
</evidence>